<dbReference type="SUPFAM" id="SSF52266">
    <property type="entry name" value="SGNH hydrolase"/>
    <property type="match status" value="1"/>
</dbReference>
<dbReference type="Gene3D" id="3.40.50.1110">
    <property type="entry name" value="SGNH hydrolase"/>
    <property type="match status" value="1"/>
</dbReference>
<accession>A0ABW2YTT0</accession>
<evidence type="ECO:0000313" key="1">
    <source>
        <dbReference type="EMBL" id="MFD0749143.1"/>
    </source>
</evidence>
<organism evidence="1 2">
    <name type="scientific">Mucilaginibacter calamicampi</name>
    <dbReference type="NCBI Taxonomy" id="1302352"/>
    <lineage>
        <taxon>Bacteria</taxon>
        <taxon>Pseudomonadati</taxon>
        <taxon>Bacteroidota</taxon>
        <taxon>Sphingobacteriia</taxon>
        <taxon>Sphingobacteriales</taxon>
        <taxon>Sphingobacteriaceae</taxon>
        <taxon>Mucilaginibacter</taxon>
    </lineage>
</organism>
<reference evidence="2" key="1">
    <citation type="journal article" date="2019" name="Int. J. Syst. Evol. Microbiol.">
        <title>The Global Catalogue of Microorganisms (GCM) 10K type strain sequencing project: providing services to taxonomists for standard genome sequencing and annotation.</title>
        <authorList>
            <consortium name="The Broad Institute Genomics Platform"/>
            <consortium name="The Broad Institute Genome Sequencing Center for Infectious Disease"/>
            <person name="Wu L."/>
            <person name="Ma J."/>
        </authorList>
    </citation>
    <scope>NUCLEOTIDE SEQUENCE [LARGE SCALE GENOMIC DNA]</scope>
    <source>
        <strain evidence="2">CCUG 63418</strain>
    </source>
</reference>
<sequence>MITEVRNRWPEVKIALMGMSLPQELLFGRGAGFHDLYDRLAAADPALAYVPFYLDGVAGQGHLNLRDGVHPNAAGYRKVAEHIWPVIQTLLI</sequence>
<gene>
    <name evidence="1" type="ORF">ACFQZS_03255</name>
</gene>
<evidence type="ECO:0000313" key="2">
    <source>
        <dbReference type="Proteomes" id="UP001596958"/>
    </source>
</evidence>
<protein>
    <recommendedName>
        <fullName evidence="3">Arylesterase</fullName>
    </recommendedName>
</protein>
<dbReference type="EMBL" id="JBHTHU010000001">
    <property type="protein sequence ID" value="MFD0749143.1"/>
    <property type="molecule type" value="Genomic_DNA"/>
</dbReference>
<dbReference type="Proteomes" id="UP001596958">
    <property type="component" value="Unassembled WGS sequence"/>
</dbReference>
<dbReference type="InterPro" id="IPR036514">
    <property type="entry name" value="SGNH_hydro_sf"/>
</dbReference>
<name>A0ABW2YTT0_9SPHI</name>
<dbReference type="RefSeq" id="WP_377097251.1">
    <property type="nucleotide sequence ID" value="NZ_JBHTHU010000001.1"/>
</dbReference>
<keyword evidence="2" id="KW-1185">Reference proteome</keyword>
<evidence type="ECO:0008006" key="3">
    <source>
        <dbReference type="Google" id="ProtNLM"/>
    </source>
</evidence>
<comment type="caution">
    <text evidence="1">The sequence shown here is derived from an EMBL/GenBank/DDBJ whole genome shotgun (WGS) entry which is preliminary data.</text>
</comment>
<proteinExistence type="predicted"/>